<reference evidence="10 11" key="1">
    <citation type="journal article" date="2011" name="Proc. Natl. Acad. Sci. U.S.A.">
        <title>Comparative genomics of xylose-fermenting fungi for enhanced biofuel production.</title>
        <authorList>
            <person name="Wohlbach D.J."/>
            <person name="Kuo A."/>
            <person name="Sato T.K."/>
            <person name="Potts K.M."/>
            <person name="Salamov A.A."/>
            <person name="LaButti K.M."/>
            <person name="Sun H."/>
            <person name="Clum A."/>
            <person name="Pangilinan J.L."/>
            <person name="Lindquist E.A."/>
            <person name="Lucas S."/>
            <person name="Lapidus A."/>
            <person name="Jin M."/>
            <person name="Gunawan C."/>
            <person name="Balan V."/>
            <person name="Dale B.E."/>
            <person name="Jeffries T.W."/>
            <person name="Zinkel R."/>
            <person name="Barry K.W."/>
            <person name="Grigoriev I.V."/>
            <person name="Gasch A.P."/>
        </authorList>
    </citation>
    <scope>NUCLEOTIDE SEQUENCE [LARGE SCALE GENOMIC DNA]</scope>
    <source>
        <strain evidence="11">NRRL Y-27907 / 11-Y1</strain>
    </source>
</reference>
<keyword evidence="8" id="KW-1133">Transmembrane helix</keyword>
<dbReference type="GO" id="GO:0006744">
    <property type="term" value="P:ubiquinone biosynthetic process"/>
    <property type="evidence" value="ECO:0007669"/>
    <property type="project" value="EnsemblFungi"/>
</dbReference>
<dbReference type="InParanoid" id="G3AGY8"/>
<dbReference type="EMBL" id="GL996499">
    <property type="protein sequence ID" value="EGW34661.1"/>
    <property type="molecule type" value="Genomic_DNA"/>
</dbReference>
<dbReference type="PROSITE" id="PS00687">
    <property type="entry name" value="ALDEHYDE_DEHYDR_GLU"/>
    <property type="match status" value="1"/>
</dbReference>
<dbReference type="Gene3D" id="3.40.309.10">
    <property type="entry name" value="Aldehyde Dehydrogenase, Chain A, domain 2"/>
    <property type="match status" value="1"/>
</dbReference>
<evidence type="ECO:0000313" key="11">
    <source>
        <dbReference type="Proteomes" id="UP000000709"/>
    </source>
</evidence>
<proteinExistence type="inferred from homology"/>
<dbReference type="Gene3D" id="3.40.605.10">
    <property type="entry name" value="Aldehyde Dehydrogenase, Chain A, domain 1"/>
    <property type="match status" value="1"/>
</dbReference>
<name>G3AGY8_SPAPN</name>
<dbReference type="InterPro" id="IPR016161">
    <property type="entry name" value="Ald_DH/histidinol_DH"/>
</dbReference>
<protein>
    <recommendedName>
        <fullName evidence="4">Aldehyde dehydrogenase</fullName>
    </recommendedName>
</protein>
<dbReference type="GeneID" id="18872164"/>
<dbReference type="InterPro" id="IPR029510">
    <property type="entry name" value="Ald_DH_CS_GLU"/>
</dbReference>
<dbReference type="PANTHER" id="PTHR43570:SF16">
    <property type="entry name" value="ALDEHYDE DEHYDROGENASE TYPE III, ISOFORM Q"/>
    <property type="match status" value="1"/>
</dbReference>
<dbReference type="RefSeq" id="XP_007372073.1">
    <property type="nucleotide sequence ID" value="XM_007372011.1"/>
</dbReference>
<dbReference type="GO" id="GO:0005741">
    <property type="term" value="C:mitochondrial outer membrane"/>
    <property type="evidence" value="ECO:0007669"/>
    <property type="project" value="EnsemblFungi"/>
</dbReference>
<feature type="transmembrane region" description="Helical" evidence="8">
    <location>
        <begin position="43"/>
        <end position="64"/>
    </location>
</feature>
<dbReference type="InterPro" id="IPR016162">
    <property type="entry name" value="Ald_DH_N"/>
</dbReference>
<dbReference type="eggNOG" id="KOG2456">
    <property type="taxonomic scope" value="Eukaryota"/>
</dbReference>
<sequence length="445" mass="49251">MESLHTWAKPEKVTDLPINLKTQPVYIERIPYGVVLIISPFNYPFFLSISAVVGAIAAGNAVVLKQSEMTPRFSKLFSEILTKSLDPDIFLAVNGGIPETTELLNQKFDKIMYTGNNMVGTIVAKKAAETLTPTILELGGKSPAFVLDDVQEKDLDTVARRIAWGRFTNAGQTCVAVDYVLVPKKLHDKFITSVKKVVSEQLYPKINANDDEFTHIIHDRAFKNLTGLLKTTKGEIVVGGDSDAKSRYIAPTVVDNVDWDDSVMKNEIFGPILPIITYEKLSDALIEVQRRHDTPLAQYIFTSGSTSRKYNRQVDQILTAIRSGGTIINDVLLHVALLNAPFGGVGNSGMGAYHGKFSFRHFTHERTTIESKLWNEAMIKVRYPPFNDTKNTLLQVTQTSYGGNVWFNRTGDVRVAGPSTLFSVWNGFIGTLGILGTFVSKASKL</sequence>
<dbReference type="Proteomes" id="UP000000709">
    <property type="component" value="Unassembled WGS sequence"/>
</dbReference>
<evidence type="ECO:0000256" key="6">
    <source>
        <dbReference type="PROSITE-ProRule" id="PRU10007"/>
    </source>
</evidence>
<keyword evidence="8" id="KW-0472">Membrane</keyword>
<feature type="active site" evidence="5">
    <location>
        <position position="174"/>
    </location>
</feature>
<dbReference type="SUPFAM" id="SSF53720">
    <property type="entry name" value="ALDH-like"/>
    <property type="match status" value="1"/>
</dbReference>
<dbReference type="InterPro" id="IPR016163">
    <property type="entry name" value="Ald_DH_C"/>
</dbReference>
<dbReference type="InterPro" id="IPR015590">
    <property type="entry name" value="Aldehyde_DH_dom"/>
</dbReference>
<dbReference type="PIRSF" id="PIRSF036492">
    <property type="entry name" value="ALDH"/>
    <property type="match status" value="1"/>
</dbReference>
<evidence type="ECO:0000259" key="9">
    <source>
        <dbReference type="Pfam" id="PF00171"/>
    </source>
</evidence>
<dbReference type="AlphaFoldDB" id="G3AGY8"/>
<evidence type="ECO:0000256" key="1">
    <source>
        <dbReference type="ARBA" id="ARBA00009986"/>
    </source>
</evidence>
<dbReference type="OrthoDB" id="440325at2759"/>
<evidence type="ECO:0000256" key="7">
    <source>
        <dbReference type="RuleBase" id="RU003345"/>
    </source>
</evidence>
<keyword evidence="3" id="KW-0520">NAD</keyword>
<dbReference type="PANTHER" id="PTHR43570">
    <property type="entry name" value="ALDEHYDE DEHYDROGENASE"/>
    <property type="match status" value="1"/>
</dbReference>
<comment type="similarity">
    <text evidence="1 4 7">Belongs to the aldehyde dehydrogenase family.</text>
</comment>
<dbReference type="GO" id="GO:0046185">
    <property type="term" value="P:aldehyde catabolic process"/>
    <property type="evidence" value="ECO:0007669"/>
    <property type="project" value="EnsemblFungi"/>
</dbReference>
<feature type="active site" evidence="5 6">
    <location>
        <position position="137"/>
    </location>
</feature>
<dbReference type="InterPro" id="IPR016160">
    <property type="entry name" value="Ald_DH_CS_CYS"/>
</dbReference>
<keyword evidence="11" id="KW-1185">Reference proteome</keyword>
<evidence type="ECO:0000256" key="8">
    <source>
        <dbReference type="SAM" id="Phobius"/>
    </source>
</evidence>
<dbReference type="KEGG" id="spaa:SPAPADRAFT_57711"/>
<feature type="domain" description="Aldehyde dehydrogenase" evidence="9">
    <location>
        <begin position="17"/>
        <end position="367"/>
    </location>
</feature>
<evidence type="ECO:0000313" key="10">
    <source>
        <dbReference type="EMBL" id="EGW34661.1"/>
    </source>
</evidence>
<dbReference type="GO" id="GO:0006665">
    <property type="term" value="P:sphingolipid metabolic process"/>
    <property type="evidence" value="ECO:0007669"/>
    <property type="project" value="EnsemblFungi"/>
</dbReference>
<dbReference type="STRING" id="619300.G3AGY8"/>
<evidence type="ECO:0000256" key="5">
    <source>
        <dbReference type="PIRSR" id="PIRSR036492-1"/>
    </source>
</evidence>
<dbReference type="GO" id="GO:0047770">
    <property type="term" value="F:carboxylate reductase activity"/>
    <property type="evidence" value="ECO:0007669"/>
    <property type="project" value="EnsemblFungi"/>
</dbReference>
<dbReference type="InterPro" id="IPR012394">
    <property type="entry name" value="Aldehyde_DH_NAD(P)"/>
</dbReference>
<accession>G3AGY8</accession>
<evidence type="ECO:0000256" key="3">
    <source>
        <dbReference type="ARBA" id="ARBA00023027"/>
    </source>
</evidence>
<dbReference type="FunFam" id="3.40.309.10:FF:000025">
    <property type="entry name" value="Aldehyde dehydrogenase"/>
    <property type="match status" value="1"/>
</dbReference>
<evidence type="ECO:0000256" key="4">
    <source>
        <dbReference type="PIRNR" id="PIRNR036492"/>
    </source>
</evidence>
<dbReference type="PROSITE" id="PS00070">
    <property type="entry name" value="ALDEHYDE_DEHYDR_CYS"/>
    <property type="match status" value="1"/>
</dbReference>
<dbReference type="OMA" id="MKDQKVP"/>
<organism evidence="11">
    <name type="scientific">Spathaspora passalidarum (strain NRRL Y-27907 / 11-Y1)</name>
    <dbReference type="NCBI Taxonomy" id="619300"/>
    <lineage>
        <taxon>Eukaryota</taxon>
        <taxon>Fungi</taxon>
        <taxon>Dikarya</taxon>
        <taxon>Ascomycota</taxon>
        <taxon>Saccharomycotina</taxon>
        <taxon>Pichiomycetes</taxon>
        <taxon>Debaryomycetaceae</taxon>
        <taxon>Spathaspora</taxon>
    </lineage>
</organism>
<dbReference type="GO" id="GO:0018484">
    <property type="term" value="F:4-hydroxybenzaldehyde dehydrogenase (NAD+) activity"/>
    <property type="evidence" value="ECO:0007669"/>
    <property type="project" value="EnsemblFungi"/>
</dbReference>
<dbReference type="FunCoup" id="G3AGY8">
    <property type="interactions" value="456"/>
</dbReference>
<keyword evidence="2 4" id="KW-0560">Oxidoreductase</keyword>
<dbReference type="Pfam" id="PF00171">
    <property type="entry name" value="Aldedh"/>
    <property type="match status" value="1"/>
</dbReference>
<gene>
    <name evidence="10" type="primary">ALD7</name>
    <name evidence="10" type="ORF">SPAPADRAFT_57711</name>
</gene>
<keyword evidence="8" id="KW-0812">Transmembrane</keyword>
<evidence type="ECO:0000256" key="2">
    <source>
        <dbReference type="ARBA" id="ARBA00023002"/>
    </source>
</evidence>
<dbReference type="GO" id="GO:0005811">
    <property type="term" value="C:lipid droplet"/>
    <property type="evidence" value="ECO:0007669"/>
    <property type="project" value="EnsemblFungi"/>
</dbReference>
<dbReference type="HOGENOM" id="CLU_005391_3_1_1"/>